<sequence length="285" mass="32355">MEIVTSPLECRKKILSLTLEGKNIGFVPTMGALHQGHLELVRQARSFCDFVVVSIFVNRTQFNSKEDFEKYPKTFDNDVAKLRLSGCDIVFAPTDSDMYPGTPEVKITFPRFQKSMEGHYRPGHFEGVALIVSKLLHAVPAQKAFFGRKDWQQVLIIKQLVKDLHFDTEIISVPTVREPDGLAMSSRNQRLSETERSLAVIFSKSLYMAKEKLLGGDSIEETVSSVRQAFDRMPEVRLEYFEIGNRETLEPVQTVESNTPVSLFIAGYVGDVRLIDNIFLQEETE</sequence>
<evidence type="ECO:0000256" key="8">
    <source>
        <dbReference type="HAMAP-Rule" id="MF_00158"/>
    </source>
</evidence>
<dbReference type="InterPro" id="IPR014729">
    <property type="entry name" value="Rossmann-like_a/b/a_fold"/>
</dbReference>
<dbReference type="PANTHER" id="PTHR21299:SF1">
    <property type="entry name" value="PANTOATE--BETA-ALANINE LIGASE"/>
    <property type="match status" value="1"/>
</dbReference>
<feature type="binding site" evidence="8">
    <location>
        <begin position="147"/>
        <end position="150"/>
    </location>
    <ligand>
        <name>ATP</name>
        <dbReference type="ChEBI" id="CHEBI:30616"/>
    </ligand>
</feature>
<dbReference type="RefSeq" id="WP_317489433.1">
    <property type="nucleotide sequence ID" value="NZ_CP136051.1"/>
</dbReference>
<comment type="similarity">
    <text evidence="2 8">Belongs to the pantothenate synthetase family.</text>
</comment>
<evidence type="ECO:0000256" key="7">
    <source>
        <dbReference type="ARBA" id="ARBA00048258"/>
    </source>
</evidence>
<feature type="active site" description="Proton donor" evidence="8">
    <location>
        <position position="37"/>
    </location>
</feature>
<keyword evidence="5 8" id="KW-0547">Nucleotide-binding</keyword>
<reference evidence="9 10" key="1">
    <citation type="journal article" date="2023" name="Microbiol. Resour. Announc.">
        <title>Complete Genome Sequence of Imperialibacter roseus strain P4T.</title>
        <authorList>
            <person name="Tizabi D.R."/>
            <person name="Bachvaroff T."/>
            <person name="Hill R.T."/>
        </authorList>
    </citation>
    <scope>NUCLEOTIDE SEQUENCE [LARGE SCALE GENOMIC DNA]</scope>
    <source>
        <strain evidence="9 10">P4T</strain>
    </source>
</reference>
<comment type="subcellular location">
    <subcellularLocation>
        <location evidence="8">Cytoplasm</location>
    </subcellularLocation>
</comment>
<feature type="binding site" evidence="8">
    <location>
        <begin position="184"/>
        <end position="187"/>
    </location>
    <ligand>
        <name>ATP</name>
        <dbReference type="ChEBI" id="CHEBI:30616"/>
    </ligand>
</feature>
<dbReference type="HAMAP" id="MF_00158">
    <property type="entry name" value="PanC"/>
    <property type="match status" value="1"/>
</dbReference>
<protein>
    <recommendedName>
        <fullName evidence="8">Pantothenate synthetase</fullName>
        <shortName evidence="8">PS</shortName>
        <ecNumber evidence="8">6.3.2.1</ecNumber>
    </recommendedName>
    <alternativeName>
        <fullName evidence="8">Pantoate--beta-alanine ligase</fullName>
    </alternativeName>
    <alternativeName>
        <fullName evidence="8">Pantoate-activating enzyme</fullName>
    </alternativeName>
</protein>
<evidence type="ECO:0000256" key="5">
    <source>
        <dbReference type="ARBA" id="ARBA00022741"/>
    </source>
</evidence>
<feature type="binding site" evidence="8">
    <location>
        <position position="176"/>
    </location>
    <ligand>
        <name>ATP</name>
        <dbReference type="ChEBI" id="CHEBI:30616"/>
    </ligand>
</feature>
<comment type="pathway">
    <text evidence="1 8">Cofactor biosynthesis; (R)-pantothenate biosynthesis; (R)-pantothenate from (R)-pantoate and beta-alanine: step 1/1.</text>
</comment>
<evidence type="ECO:0000256" key="6">
    <source>
        <dbReference type="ARBA" id="ARBA00022840"/>
    </source>
</evidence>
<organism evidence="9 10">
    <name type="scientific">Imperialibacter roseus</name>
    <dbReference type="NCBI Taxonomy" id="1324217"/>
    <lineage>
        <taxon>Bacteria</taxon>
        <taxon>Pseudomonadati</taxon>
        <taxon>Bacteroidota</taxon>
        <taxon>Cytophagia</taxon>
        <taxon>Cytophagales</taxon>
        <taxon>Flammeovirgaceae</taxon>
        <taxon>Imperialibacter</taxon>
    </lineage>
</organism>
<dbReference type="SUPFAM" id="SSF52374">
    <property type="entry name" value="Nucleotidylyl transferase"/>
    <property type="match status" value="1"/>
</dbReference>
<dbReference type="InterPro" id="IPR004821">
    <property type="entry name" value="Cyt_trans-like"/>
</dbReference>
<dbReference type="GO" id="GO:0016874">
    <property type="term" value="F:ligase activity"/>
    <property type="evidence" value="ECO:0007669"/>
    <property type="project" value="UniProtKB-KW"/>
</dbReference>
<gene>
    <name evidence="8 9" type="primary">panC</name>
    <name evidence="9" type="ORF">RT717_27025</name>
</gene>
<comment type="function">
    <text evidence="8">Catalyzes the condensation of pantoate with beta-alanine in an ATP-dependent reaction via a pantoyl-adenylate intermediate.</text>
</comment>
<comment type="miscellaneous">
    <text evidence="8">The reaction proceeds by a bi uni uni bi ping pong mechanism.</text>
</comment>
<evidence type="ECO:0000313" key="10">
    <source>
        <dbReference type="Proteomes" id="UP001302349"/>
    </source>
</evidence>
<dbReference type="InterPro" id="IPR042176">
    <property type="entry name" value="Pantoate_ligase_C"/>
</dbReference>
<dbReference type="EC" id="6.3.2.1" evidence="8"/>
<keyword evidence="3 8" id="KW-0436">Ligase</keyword>
<feature type="binding site" evidence="8">
    <location>
        <begin position="30"/>
        <end position="37"/>
    </location>
    <ligand>
        <name>ATP</name>
        <dbReference type="ChEBI" id="CHEBI:30616"/>
    </ligand>
</feature>
<feature type="binding site" evidence="8">
    <location>
        <position position="61"/>
    </location>
    <ligand>
        <name>beta-alanine</name>
        <dbReference type="ChEBI" id="CHEBI:57966"/>
    </ligand>
</feature>
<feature type="binding site" evidence="8">
    <location>
        <position position="61"/>
    </location>
    <ligand>
        <name>(R)-pantoate</name>
        <dbReference type="ChEBI" id="CHEBI:15980"/>
    </ligand>
</feature>
<evidence type="ECO:0000256" key="3">
    <source>
        <dbReference type="ARBA" id="ARBA00022598"/>
    </source>
</evidence>
<dbReference type="InterPro" id="IPR003721">
    <property type="entry name" value="Pantoate_ligase"/>
</dbReference>
<dbReference type="NCBIfam" id="TIGR00018">
    <property type="entry name" value="panC"/>
    <property type="match status" value="1"/>
</dbReference>
<dbReference type="Pfam" id="PF02569">
    <property type="entry name" value="Pantoate_ligase"/>
    <property type="match status" value="1"/>
</dbReference>
<accession>A0ABZ0IQP4</accession>
<keyword evidence="4 8" id="KW-0566">Pantothenate biosynthesis</keyword>
<proteinExistence type="inferred from homology"/>
<keyword evidence="10" id="KW-1185">Reference proteome</keyword>
<name>A0ABZ0IQP4_9BACT</name>
<evidence type="ECO:0000256" key="2">
    <source>
        <dbReference type="ARBA" id="ARBA00009256"/>
    </source>
</evidence>
<evidence type="ECO:0000256" key="4">
    <source>
        <dbReference type="ARBA" id="ARBA00022655"/>
    </source>
</evidence>
<dbReference type="EMBL" id="CP136051">
    <property type="protein sequence ID" value="WOK06729.1"/>
    <property type="molecule type" value="Genomic_DNA"/>
</dbReference>
<dbReference type="NCBIfam" id="TIGR00125">
    <property type="entry name" value="cyt_tran_rel"/>
    <property type="match status" value="1"/>
</dbReference>
<dbReference type="Gene3D" id="3.40.50.620">
    <property type="entry name" value="HUPs"/>
    <property type="match status" value="1"/>
</dbReference>
<dbReference type="Gene3D" id="3.30.1300.10">
    <property type="entry name" value="Pantoate-beta-alanine ligase, C-terminal domain"/>
    <property type="match status" value="1"/>
</dbReference>
<feature type="binding site" evidence="8">
    <location>
        <position position="153"/>
    </location>
    <ligand>
        <name>(R)-pantoate</name>
        <dbReference type="ChEBI" id="CHEBI:15980"/>
    </ligand>
</feature>
<comment type="subunit">
    <text evidence="8">Homodimer.</text>
</comment>
<keyword evidence="6 8" id="KW-0067">ATP-binding</keyword>
<evidence type="ECO:0000313" key="9">
    <source>
        <dbReference type="EMBL" id="WOK06729.1"/>
    </source>
</evidence>
<dbReference type="CDD" id="cd00560">
    <property type="entry name" value="PanC"/>
    <property type="match status" value="1"/>
</dbReference>
<evidence type="ECO:0000256" key="1">
    <source>
        <dbReference type="ARBA" id="ARBA00004990"/>
    </source>
</evidence>
<keyword evidence="8" id="KW-0963">Cytoplasm</keyword>
<dbReference type="PANTHER" id="PTHR21299">
    <property type="entry name" value="CYTIDYLATE KINASE/PANTOATE-BETA-ALANINE LIGASE"/>
    <property type="match status" value="1"/>
</dbReference>
<dbReference type="Proteomes" id="UP001302349">
    <property type="component" value="Chromosome"/>
</dbReference>
<comment type="catalytic activity">
    <reaction evidence="7 8">
        <text>(R)-pantoate + beta-alanine + ATP = (R)-pantothenate + AMP + diphosphate + H(+)</text>
        <dbReference type="Rhea" id="RHEA:10912"/>
        <dbReference type="ChEBI" id="CHEBI:15378"/>
        <dbReference type="ChEBI" id="CHEBI:15980"/>
        <dbReference type="ChEBI" id="CHEBI:29032"/>
        <dbReference type="ChEBI" id="CHEBI:30616"/>
        <dbReference type="ChEBI" id="CHEBI:33019"/>
        <dbReference type="ChEBI" id="CHEBI:57966"/>
        <dbReference type="ChEBI" id="CHEBI:456215"/>
        <dbReference type="EC" id="6.3.2.1"/>
    </reaction>
</comment>